<dbReference type="Proteomes" id="UP000440125">
    <property type="component" value="Unassembled WGS sequence"/>
</dbReference>
<reference evidence="1 2" key="1">
    <citation type="submission" date="2019-10" db="EMBL/GenBank/DDBJ databases">
        <title>Genome Sequences from Six Type Strain Members of the Archaeal Family Sulfolobaceae: Acidianus ambivalens, Acidianus infernus, Metallosphaera prunae, Stygiolobus azoricus, Sulfolobus metallicus, and Sulfurisphaera ohwakuensis.</title>
        <authorList>
            <person name="Counts J.A."/>
            <person name="Kelly R.M."/>
        </authorList>
    </citation>
    <scope>NUCLEOTIDE SEQUENCE [LARGE SCALE GENOMIC DNA]</scope>
    <source>
        <strain evidence="1 2">DSM 3191</strain>
    </source>
</reference>
<sequence>MNLDEIEGKMYRAITVWKMRDTNISMVRQ</sequence>
<keyword evidence="2" id="KW-1185">Reference proteome</keyword>
<name>A0A6A9QAM6_ACIIN</name>
<comment type="caution">
    <text evidence="1">The sequence shown here is derived from an EMBL/GenBank/DDBJ whole genome shotgun (WGS) entry which is preliminary data.</text>
</comment>
<evidence type="ECO:0000313" key="2">
    <source>
        <dbReference type="Proteomes" id="UP000440125"/>
    </source>
</evidence>
<accession>A0A6A9QAM6</accession>
<dbReference type="EMBL" id="WFIY01000004">
    <property type="protein sequence ID" value="MUM64261.1"/>
    <property type="molecule type" value="Genomic_DNA"/>
</dbReference>
<evidence type="ECO:0000313" key="1">
    <source>
        <dbReference type="EMBL" id="MUM64261.1"/>
    </source>
</evidence>
<dbReference type="AlphaFoldDB" id="A0A6A9QAM6"/>
<protein>
    <submittedName>
        <fullName evidence="1">Uncharacterized protein</fullName>
    </submittedName>
</protein>
<gene>
    <name evidence="1" type="ORF">D1867_03125</name>
</gene>
<proteinExistence type="predicted"/>
<organism evidence="1 2">
    <name type="scientific">Acidianus infernus</name>
    <dbReference type="NCBI Taxonomy" id="12915"/>
    <lineage>
        <taxon>Archaea</taxon>
        <taxon>Thermoproteota</taxon>
        <taxon>Thermoprotei</taxon>
        <taxon>Sulfolobales</taxon>
        <taxon>Sulfolobaceae</taxon>
        <taxon>Acidianus</taxon>
    </lineage>
</organism>